<reference evidence="1 2" key="1">
    <citation type="submission" date="2018-06" db="EMBL/GenBank/DDBJ databases">
        <title>Genomic Encyclopedia of Type Strains, Phase IV (KMG-IV): sequencing the most valuable type-strain genomes for metagenomic binning, comparative biology and taxonomic classification.</title>
        <authorList>
            <person name="Goeker M."/>
        </authorList>
    </citation>
    <scope>NUCLEOTIDE SEQUENCE [LARGE SCALE GENOMIC DNA]</scope>
    <source>
        <strain evidence="1 2">DSM 45521</strain>
    </source>
</reference>
<sequence length="160" mass="18207">MGLIQSYTRLSDADLHEIHLRGSTTDVIEFVYALRDADPTVTVSIDKAHTALELIFDRSGLPVNPIRGQGSIPGDINFSEGIPNYMCPEYVKATRDILAHTTFDTLRDATTAADLTRQQIDPFRNWKDEHFEYLRSKFTIMTEFVNEAAQRDNHVVLELH</sequence>
<dbReference type="SUPFAM" id="SSF111069">
    <property type="entry name" value="Hypothetical protein yfbM"/>
    <property type="match status" value="1"/>
</dbReference>
<dbReference type="AlphaFoldDB" id="A0A318RMU4"/>
<evidence type="ECO:0000313" key="2">
    <source>
        <dbReference type="Proteomes" id="UP000247591"/>
    </source>
</evidence>
<dbReference type="Gene3D" id="3.40.1760.10">
    <property type="entry name" value="YfbM-like super family"/>
    <property type="match status" value="1"/>
</dbReference>
<dbReference type="EMBL" id="QJSP01000005">
    <property type="protein sequence ID" value="PYE17884.1"/>
    <property type="molecule type" value="Genomic_DNA"/>
</dbReference>
<dbReference type="OrthoDB" id="4578509at2"/>
<evidence type="ECO:0000313" key="1">
    <source>
        <dbReference type="EMBL" id="PYE17884.1"/>
    </source>
</evidence>
<dbReference type="InterPro" id="IPR035944">
    <property type="entry name" value="YfbM-like_sf"/>
</dbReference>
<comment type="caution">
    <text evidence="1">The sequence shown here is derived from an EMBL/GenBank/DDBJ whole genome shotgun (WGS) entry which is preliminary data.</text>
</comment>
<name>A0A318RMU4_WILLI</name>
<dbReference type="Proteomes" id="UP000247591">
    <property type="component" value="Unassembled WGS sequence"/>
</dbReference>
<accession>A0A318RMU4</accession>
<organism evidence="1 2">
    <name type="scientific">Williamsia limnetica</name>
    <dbReference type="NCBI Taxonomy" id="882452"/>
    <lineage>
        <taxon>Bacteria</taxon>
        <taxon>Bacillati</taxon>
        <taxon>Actinomycetota</taxon>
        <taxon>Actinomycetes</taxon>
        <taxon>Mycobacteriales</taxon>
        <taxon>Nocardiaceae</taxon>
        <taxon>Williamsia</taxon>
    </lineage>
</organism>
<dbReference type="RefSeq" id="WP_110469294.1">
    <property type="nucleotide sequence ID" value="NZ_QJSP01000005.1"/>
</dbReference>
<proteinExistence type="predicted"/>
<keyword evidence="2" id="KW-1185">Reference proteome</keyword>
<dbReference type="Pfam" id="PF08974">
    <property type="entry name" value="DUF1877"/>
    <property type="match status" value="1"/>
</dbReference>
<dbReference type="InterPro" id="IPR015068">
    <property type="entry name" value="DUF1877"/>
</dbReference>
<gene>
    <name evidence="1" type="ORF">DFR67_10529</name>
</gene>
<protein>
    <submittedName>
        <fullName evidence="1">Uncharacterized protein DUF1877</fullName>
    </submittedName>
</protein>